<protein>
    <submittedName>
        <fullName evidence="9">Putative ABC transport system permease protein</fullName>
    </submittedName>
</protein>
<dbReference type="EMBL" id="PVTL01000002">
    <property type="protein sequence ID" value="PRY69398.1"/>
    <property type="molecule type" value="Genomic_DNA"/>
</dbReference>
<feature type="transmembrane region" description="Helical" evidence="7">
    <location>
        <begin position="309"/>
        <end position="340"/>
    </location>
</feature>
<keyword evidence="10" id="KW-1185">Reference proteome</keyword>
<keyword evidence="5 7" id="KW-0472">Membrane</keyword>
<feature type="transmembrane region" description="Helical" evidence="7">
    <location>
        <begin position="485"/>
        <end position="505"/>
    </location>
</feature>
<dbReference type="AlphaFoldDB" id="A0A2T0VGP7"/>
<evidence type="ECO:0000256" key="2">
    <source>
        <dbReference type="ARBA" id="ARBA00022475"/>
    </source>
</evidence>
<evidence type="ECO:0000256" key="4">
    <source>
        <dbReference type="ARBA" id="ARBA00022989"/>
    </source>
</evidence>
<dbReference type="OrthoDB" id="9780560at2"/>
<feature type="transmembrane region" description="Helical" evidence="7">
    <location>
        <begin position="12"/>
        <end position="36"/>
    </location>
</feature>
<evidence type="ECO:0000256" key="5">
    <source>
        <dbReference type="ARBA" id="ARBA00023136"/>
    </source>
</evidence>
<feature type="transmembrane region" description="Helical" evidence="7">
    <location>
        <begin position="400"/>
        <end position="422"/>
    </location>
</feature>
<dbReference type="GO" id="GO:0005886">
    <property type="term" value="C:plasma membrane"/>
    <property type="evidence" value="ECO:0007669"/>
    <property type="project" value="UniProtKB-SubCell"/>
</dbReference>
<accession>A0A2T0VGP7</accession>
<comment type="subcellular location">
    <subcellularLocation>
        <location evidence="1">Cell membrane</location>
        <topology evidence="1">Multi-pass membrane protein</topology>
    </subcellularLocation>
</comment>
<dbReference type="RefSeq" id="WP_106210165.1">
    <property type="nucleotide sequence ID" value="NZ_PVTL01000002.1"/>
</dbReference>
<dbReference type="InterPro" id="IPR050250">
    <property type="entry name" value="Macrolide_Exporter_MacB"/>
</dbReference>
<dbReference type="PANTHER" id="PTHR30572:SF4">
    <property type="entry name" value="ABC TRANSPORTER PERMEASE YTRF"/>
    <property type="match status" value="1"/>
</dbReference>
<dbReference type="Proteomes" id="UP000237983">
    <property type="component" value="Unassembled WGS sequence"/>
</dbReference>
<comment type="similarity">
    <text evidence="6">Belongs to the ABC-4 integral membrane protein family.</text>
</comment>
<proteinExistence type="inferred from homology"/>
<dbReference type="PANTHER" id="PTHR30572">
    <property type="entry name" value="MEMBRANE COMPONENT OF TRANSPORTER-RELATED"/>
    <property type="match status" value="1"/>
</dbReference>
<feature type="transmembrane region" description="Helical" evidence="7">
    <location>
        <begin position="434"/>
        <end position="464"/>
    </location>
</feature>
<evidence type="ECO:0000313" key="9">
    <source>
        <dbReference type="EMBL" id="PRY69398.1"/>
    </source>
</evidence>
<gene>
    <name evidence="9" type="ORF">B0I08_10270</name>
</gene>
<feature type="transmembrane region" description="Helical" evidence="7">
    <location>
        <begin position="701"/>
        <end position="730"/>
    </location>
</feature>
<evidence type="ECO:0000313" key="10">
    <source>
        <dbReference type="Proteomes" id="UP000237983"/>
    </source>
</evidence>
<evidence type="ECO:0000256" key="6">
    <source>
        <dbReference type="ARBA" id="ARBA00038076"/>
    </source>
</evidence>
<keyword evidence="3 7" id="KW-0812">Transmembrane</keyword>
<evidence type="ECO:0000256" key="7">
    <source>
        <dbReference type="SAM" id="Phobius"/>
    </source>
</evidence>
<feature type="transmembrane region" description="Helical" evidence="7">
    <location>
        <begin position="360"/>
        <end position="379"/>
    </location>
</feature>
<name>A0A2T0VGP7_9MICO</name>
<dbReference type="Pfam" id="PF02687">
    <property type="entry name" value="FtsX"/>
    <property type="match status" value="2"/>
</dbReference>
<feature type="transmembrane region" description="Helical" evidence="7">
    <location>
        <begin position="751"/>
        <end position="778"/>
    </location>
</feature>
<evidence type="ECO:0000259" key="8">
    <source>
        <dbReference type="Pfam" id="PF02687"/>
    </source>
</evidence>
<keyword evidence="4 7" id="KW-1133">Transmembrane helix</keyword>
<dbReference type="InterPro" id="IPR003838">
    <property type="entry name" value="ABC3_permease_C"/>
</dbReference>
<feature type="domain" description="ABC3 transporter permease C-terminal" evidence="8">
    <location>
        <begin position="709"/>
        <end position="828"/>
    </location>
</feature>
<evidence type="ECO:0000256" key="1">
    <source>
        <dbReference type="ARBA" id="ARBA00004651"/>
    </source>
</evidence>
<keyword evidence="2" id="KW-1003">Cell membrane</keyword>
<organism evidence="9 10">
    <name type="scientific">Glaciihabitans tibetensis</name>
    <dbReference type="NCBI Taxonomy" id="1266600"/>
    <lineage>
        <taxon>Bacteria</taxon>
        <taxon>Bacillati</taxon>
        <taxon>Actinomycetota</taxon>
        <taxon>Actinomycetes</taxon>
        <taxon>Micrococcales</taxon>
        <taxon>Microbacteriaceae</taxon>
        <taxon>Glaciihabitans</taxon>
    </lineage>
</organism>
<feature type="domain" description="ABC3 transporter permease C-terminal" evidence="8">
    <location>
        <begin position="266"/>
        <end position="385"/>
    </location>
</feature>
<comment type="caution">
    <text evidence="9">The sequence shown here is derived from an EMBL/GenBank/DDBJ whole genome shotgun (WGS) entry which is preliminary data.</text>
</comment>
<feature type="transmembrane region" description="Helical" evidence="7">
    <location>
        <begin position="798"/>
        <end position="818"/>
    </location>
</feature>
<sequence>MNIVLLAGLRTSLARLVATGLAVALSVGFVVATLTLSTTFTRTTEQTLTANMSHADVRITPTVAMVATSDPRTSTDVLTDVLPRVLALDQVAGADVERLALVELRSGSTRSAAQVATVLDESVRWQQLSAGVWPATVAEATLDQTAVSALGLTLGDILSIAPASTGVGAINVTIVGITSPDSAGVGTGAPTLLMLPAVLDNPVYFPVSTGVLVAGDNIAAADLVGAVSAAVAGSPGIVVQTAAQAVDYQTGELSGSGTILTSILLAFAAVALFVASMVISNTFQVLVAQRTREFALLRCIGASTAQVRGLILGEAFVLGAVASAAGVALGIVGAGALAALSRTDSSTLHLGELVTDPLQLALGMAIGMSLTLLSALSPAHRATRVRPVAALRAVEAPRTATSFVLRAIVAAALIAVGGYTLVGGATRSGLGLAVAAGVISFVGVLLASTLLIPWIVRVAGLLIAWTSVPARLASLNASRNPGRTASTAAALLVGVTLVTMMVVGVTSVRTSVNDKIDEKRPVDLTVQTDDPAGFTATMVGQIAALPGVEESAVITAGRLGLSADGVAEFQLPARGVVPEEARAVARSAPTVAAAGEIVLNPSNARGLTDGTGVTVRGSGGERMLTARFDPAAQPGQVVVTAEDLLVVVASPTTTQVQLRLSDTASGAEVQLISSGIMSLGEDLVVGGGAPERTYYAQILDVMLLIVLALLTIAVVIAVVGVANTLALSVLERRRESGLLRALGLTRGQLRGMLAVEAALIALVAAGCGVVLGIVYAWAGLSAVALQANKLSLSVHLPWDQLGIILGGTLVAGVLASVIPARQATRKSPVNALSGR</sequence>
<reference evidence="9 10" key="1">
    <citation type="submission" date="2018-03" db="EMBL/GenBank/DDBJ databases">
        <title>Genomic Encyclopedia of Type Strains, Phase III (KMG-III): the genomes of soil and plant-associated and newly described type strains.</title>
        <authorList>
            <person name="Whitman W."/>
        </authorList>
    </citation>
    <scope>NUCLEOTIDE SEQUENCE [LARGE SCALE GENOMIC DNA]</scope>
    <source>
        <strain evidence="9 10">CGMCC 1.12484</strain>
    </source>
</reference>
<feature type="transmembrane region" description="Helical" evidence="7">
    <location>
        <begin position="263"/>
        <end position="288"/>
    </location>
</feature>
<dbReference type="GO" id="GO:0022857">
    <property type="term" value="F:transmembrane transporter activity"/>
    <property type="evidence" value="ECO:0007669"/>
    <property type="project" value="TreeGrafter"/>
</dbReference>
<evidence type="ECO:0000256" key="3">
    <source>
        <dbReference type="ARBA" id="ARBA00022692"/>
    </source>
</evidence>